<dbReference type="InterPro" id="IPR014146">
    <property type="entry name" value="LigD_ligase_dom"/>
</dbReference>
<evidence type="ECO:0000256" key="1">
    <source>
        <dbReference type="ARBA" id="ARBA00007572"/>
    </source>
</evidence>
<evidence type="ECO:0000256" key="4">
    <source>
        <dbReference type="ARBA" id="ARBA00034003"/>
    </source>
</evidence>
<evidence type="ECO:0000256" key="2">
    <source>
        <dbReference type="ARBA" id="ARBA00012727"/>
    </source>
</evidence>
<sequence length="354" mass="39307">MTKPPKTPRTKPLLRDDGGALQSRPIQRRNPAQPRLPFDPMPPRVEPALATLAQKPPAGGASWGWEIKWDGYRIHVHIEAGRVRVLTRGGYDWSNRFPAIVEAARSLGPASMILDGEAVMLDEQGRSDFNLLQSSLGANGRKSGNLISPAVMMAFDLLYLDGHDLRGMEYKSRRQLLEDVLDDVDGGAIRTSDEIEADPAELLEHACRLGLEGIVGKNHDAPYRSGRTGDWLKLKCVQSEGFFVVGYEPSTSGPFSSLLLAAYDGDNLRYVGSVGTGFKTVEAGRLRAMMDKLTWKRKAPPVPYDGKRRVVWVAPTLIAEIEFRAWTANGQLRHSAYKGLRERQDNADVYRLDE</sequence>
<reference evidence="7" key="1">
    <citation type="submission" date="2020-03" db="EMBL/GenBank/DDBJ databases">
        <title>Ferranicluibacter endophyticum gen. nov., sp. nov., a new genus isolated from Rubus ulmifolius Schott. stem.</title>
        <authorList>
            <person name="Roca-Couso R."/>
            <person name="Flores-Felix J.D."/>
            <person name="Igual J.M."/>
            <person name="Rivas R."/>
        </authorList>
    </citation>
    <scope>NUCLEOTIDE SEQUENCE</scope>
    <source>
        <strain evidence="7">CRRU44</strain>
    </source>
</reference>
<gene>
    <name evidence="7" type="ORF">G8E10_24850</name>
</gene>
<dbReference type="NCBIfam" id="TIGR02779">
    <property type="entry name" value="NHEJ_ligase_lig"/>
    <property type="match status" value="1"/>
</dbReference>
<accession>A0AA44CF86</accession>
<dbReference type="RefSeq" id="WP_167131075.1">
    <property type="nucleotide sequence ID" value="NZ_JAANCM010000023.1"/>
</dbReference>
<comment type="similarity">
    <text evidence="1">Belongs to the ATP-dependent DNA ligase family.</text>
</comment>
<dbReference type="AlphaFoldDB" id="A0AA44CF86"/>
<dbReference type="PANTHER" id="PTHR45674">
    <property type="entry name" value="DNA LIGASE 1/3 FAMILY MEMBER"/>
    <property type="match status" value="1"/>
</dbReference>
<dbReference type="Gene3D" id="2.40.50.140">
    <property type="entry name" value="Nucleic acid-binding proteins"/>
    <property type="match status" value="1"/>
</dbReference>
<dbReference type="InterPro" id="IPR012309">
    <property type="entry name" value="DNA_ligase_ATP-dep_C"/>
</dbReference>
<proteinExistence type="inferred from homology"/>
<dbReference type="Gene3D" id="3.30.1490.70">
    <property type="match status" value="1"/>
</dbReference>
<dbReference type="Gene3D" id="3.30.470.30">
    <property type="entry name" value="DNA ligase/mRNA capping enzyme"/>
    <property type="match status" value="1"/>
</dbReference>
<dbReference type="InterPro" id="IPR050191">
    <property type="entry name" value="ATP-dep_DNA_ligase"/>
</dbReference>
<dbReference type="EMBL" id="JAANCM010000023">
    <property type="protein sequence ID" value="NHT78932.1"/>
    <property type="molecule type" value="Genomic_DNA"/>
</dbReference>
<dbReference type="CDD" id="cd07906">
    <property type="entry name" value="Adenylation_DNA_ligase_LigD_LigC"/>
    <property type="match status" value="1"/>
</dbReference>
<dbReference type="GO" id="GO:0006310">
    <property type="term" value="P:DNA recombination"/>
    <property type="evidence" value="ECO:0007669"/>
    <property type="project" value="InterPro"/>
</dbReference>
<evidence type="ECO:0000256" key="3">
    <source>
        <dbReference type="ARBA" id="ARBA00022598"/>
    </source>
</evidence>
<dbReference type="CDD" id="cd07971">
    <property type="entry name" value="OBF_DNA_ligase_LigD"/>
    <property type="match status" value="1"/>
</dbReference>
<dbReference type="InterPro" id="IPR012310">
    <property type="entry name" value="DNA_ligase_ATP-dep_cent"/>
</dbReference>
<feature type="region of interest" description="Disordered" evidence="5">
    <location>
        <begin position="1"/>
        <end position="43"/>
    </location>
</feature>
<dbReference type="PANTHER" id="PTHR45674:SF4">
    <property type="entry name" value="DNA LIGASE 1"/>
    <property type="match status" value="1"/>
</dbReference>
<dbReference type="GO" id="GO:0005524">
    <property type="term" value="F:ATP binding"/>
    <property type="evidence" value="ECO:0007669"/>
    <property type="project" value="InterPro"/>
</dbReference>
<feature type="domain" description="ATP-dependent DNA ligase family profile" evidence="6">
    <location>
        <begin position="152"/>
        <end position="264"/>
    </location>
</feature>
<dbReference type="Proteomes" id="UP001155840">
    <property type="component" value="Unassembled WGS sequence"/>
</dbReference>
<organism evidence="7 8">
    <name type="scientific">Ferranicluibacter rubi</name>
    <dbReference type="NCBI Taxonomy" id="2715133"/>
    <lineage>
        <taxon>Bacteria</taxon>
        <taxon>Pseudomonadati</taxon>
        <taxon>Pseudomonadota</taxon>
        <taxon>Alphaproteobacteria</taxon>
        <taxon>Hyphomicrobiales</taxon>
        <taxon>Rhizobiaceae</taxon>
        <taxon>Ferranicluibacter</taxon>
    </lineage>
</organism>
<protein>
    <recommendedName>
        <fullName evidence="2">DNA ligase (ATP)</fullName>
        <ecNumber evidence="2">6.5.1.1</ecNumber>
    </recommendedName>
</protein>
<dbReference type="GO" id="GO:0006281">
    <property type="term" value="P:DNA repair"/>
    <property type="evidence" value="ECO:0007669"/>
    <property type="project" value="InterPro"/>
</dbReference>
<keyword evidence="3 7" id="KW-0436">Ligase</keyword>
<evidence type="ECO:0000259" key="6">
    <source>
        <dbReference type="PROSITE" id="PS50160"/>
    </source>
</evidence>
<keyword evidence="8" id="KW-1185">Reference proteome</keyword>
<evidence type="ECO:0000313" key="7">
    <source>
        <dbReference type="EMBL" id="NHT78932.1"/>
    </source>
</evidence>
<dbReference type="EC" id="6.5.1.1" evidence="2"/>
<evidence type="ECO:0000256" key="5">
    <source>
        <dbReference type="SAM" id="MobiDB-lite"/>
    </source>
</evidence>
<comment type="caution">
    <text evidence="7">The sequence shown here is derived from an EMBL/GenBank/DDBJ whole genome shotgun (WGS) entry which is preliminary data.</text>
</comment>
<dbReference type="SUPFAM" id="SSF50249">
    <property type="entry name" value="Nucleic acid-binding proteins"/>
    <property type="match status" value="1"/>
</dbReference>
<comment type="catalytic activity">
    <reaction evidence="4">
        <text>ATP + (deoxyribonucleotide)n-3'-hydroxyl + 5'-phospho-(deoxyribonucleotide)m = (deoxyribonucleotide)n+m + AMP + diphosphate.</text>
        <dbReference type="EC" id="6.5.1.1"/>
    </reaction>
</comment>
<dbReference type="GO" id="GO:0003910">
    <property type="term" value="F:DNA ligase (ATP) activity"/>
    <property type="evidence" value="ECO:0007669"/>
    <property type="project" value="UniProtKB-EC"/>
</dbReference>
<dbReference type="SUPFAM" id="SSF56091">
    <property type="entry name" value="DNA ligase/mRNA capping enzyme, catalytic domain"/>
    <property type="match status" value="1"/>
</dbReference>
<dbReference type="Pfam" id="PF04679">
    <property type="entry name" value="DNA_ligase_A_C"/>
    <property type="match status" value="1"/>
</dbReference>
<evidence type="ECO:0000313" key="8">
    <source>
        <dbReference type="Proteomes" id="UP001155840"/>
    </source>
</evidence>
<name>A0AA44CF86_9HYPH</name>
<dbReference type="InterPro" id="IPR012340">
    <property type="entry name" value="NA-bd_OB-fold"/>
</dbReference>
<dbReference type="Pfam" id="PF01068">
    <property type="entry name" value="DNA_ligase_A_M"/>
    <property type="match status" value="1"/>
</dbReference>
<dbReference type="PROSITE" id="PS50160">
    <property type="entry name" value="DNA_LIGASE_A3"/>
    <property type="match status" value="1"/>
</dbReference>